<name>A0A4R7USC6_9PSEU</name>
<dbReference type="EMBL" id="SOCP01000026">
    <property type="protein sequence ID" value="TDV38668.1"/>
    <property type="molecule type" value="Genomic_DNA"/>
</dbReference>
<sequence>MRLGVRRHPPAWPEAGEPLATMSGVGVSRGGREVLRDIDLTLRAGEVLAVVGPNGAGKSSLVSLLSGDLSVGSGSVSVGGRPVERWRPRELALWRSVLPQHTTVAFPFTVRQVVEMGRAPWAGMAEAADDETVVTEAMAETEVTEFAERTFGTLSGGERARAALARVLAQRTPMVLLDEPTAALDLRHQDLVLRVAAERARTGAGVLAVLHDLNLAAAHADRLAVVAAGELRACGPPSVVLTSALLTEVYQREVEVLEHPRTGTPLVLPVR</sequence>
<evidence type="ECO:0000259" key="5">
    <source>
        <dbReference type="PROSITE" id="PS50893"/>
    </source>
</evidence>
<dbReference type="Proteomes" id="UP000294927">
    <property type="component" value="Unassembled WGS sequence"/>
</dbReference>
<dbReference type="PANTHER" id="PTHR42794:SF1">
    <property type="entry name" value="HEMIN IMPORT ATP-BINDING PROTEIN HMUV"/>
    <property type="match status" value="1"/>
</dbReference>
<dbReference type="InterPro" id="IPR027417">
    <property type="entry name" value="P-loop_NTPase"/>
</dbReference>
<dbReference type="InterPro" id="IPR003439">
    <property type="entry name" value="ABC_transporter-like_ATP-bd"/>
</dbReference>
<dbReference type="InterPro" id="IPR017871">
    <property type="entry name" value="ABC_transporter-like_CS"/>
</dbReference>
<gene>
    <name evidence="6" type="ORF">CLV71_12653</name>
</gene>
<dbReference type="InterPro" id="IPR003593">
    <property type="entry name" value="AAA+_ATPase"/>
</dbReference>
<dbReference type="SUPFAM" id="SSF52540">
    <property type="entry name" value="P-loop containing nucleoside triphosphate hydrolases"/>
    <property type="match status" value="1"/>
</dbReference>
<keyword evidence="2" id="KW-0547">Nucleotide-binding</keyword>
<dbReference type="SMART" id="SM00382">
    <property type="entry name" value="AAA"/>
    <property type="match status" value="1"/>
</dbReference>
<dbReference type="RefSeq" id="WP_133908804.1">
    <property type="nucleotide sequence ID" value="NZ_SOCP01000026.1"/>
</dbReference>
<dbReference type="PROSITE" id="PS50893">
    <property type="entry name" value="ABC_TRANSPORTER_2"/>
    <property type="match status" value="1"/>
</dbReference>
<dbReference type="Gene3D" id="3.40.50.300">
    <property type="entry name" value="P-loop containing nucleotide triphosphate hydrolases"/>
    <property type="match status" value="1"/>
</dbReference>
<evidence type="ECO:0000256" key="2">
    <source>
        <dbReference type="ARBA" id="ARBA00022741"/>
    </source>
</evidence>
<evidence type="ECO:0000256" key="4">
    <source>
        <dbReference type="ARBA" id="ARBA00022967"/>
    </source>
</evidence>
<dbReference type="NCBIfam" id="NF010068">
    <property type="entry name" value="PRK13548.1"/>
    <property type="match status" value="1"/>
</dbReference>
<dbReference type="GO" id="GO:0016887">
    <property type="term" value="F:ATP hydrolysis activity"/>
    <property type="evidence" value="ECO:0007669"/>
    <property type="project" value="InterPro"/>
</dbReference>
<dbReference type="GO" id="GO:0005524">
    <property type="term" value="F:ATP binding"/>
    <property type="evidence" value="ECO:0007669"/>
    <property type="project" value="UniProtKB-KW"/>
</dbReference>
<proteinExistence type="predicted"/>
<keyword evidence="7" id="KW-1185">Reference proteome</keyword>
<organism evidence="6 7">
    <name type="scientific">Actinophytocola oryzae</name>
    <dbReference type="NCBI Taxonomy" id="502181"/>
    <lineage>
        <taxon>Bacteria</taxon>
        <taxon>Bacillati</taxon>
        <taxon>Actinomycetota</taxon>
        <taxon>Actinomycetes</taxon>
        <taxon>Pseudonocardiales</taxon>
        <taxon>Pseudonocardiaceae</taxon>
    </lineage>
</organism>
<dbReference type="AlphaFoldDB" id="A0A4R7USC6"/>
<feature type="domain" description="ABC transporter" evidence="5">
    <location>
        <begin position="20"/>
        <end position="253"/>
    </location>
</feature>
<dbReference type="PROSITE" id="PS00211">
    <property type="entry name" value="ABC_TRANSPORTER_1"/>
    <property type="match status" value="1"/>
</dbReference>
<accession>A0A4R7USC6</accession>
<keyword evidence="1" id="KW-0813">Transport</keyword>
<comment type="caution">
    <text evidence="6">The sequence shown here is derived from an EMBL/GenBank/DDBJ whole genome shotgun (WGS) entry which is preliminary data.</text>
</comment>
<reference evidence="6 7" key="1">
    <citation type="submission" date="2019-03" db="EMBL/GenBank/DDBJ databases">
        <title>Genomic Encyclopedia of Archaeal and Bacterial Type Strains, Phase II (KMG-II): from individual species to whole genera.</title>
        <authorList>
            <person name="Goeker M."/>
        </authorList>
    </citation>
    <scope>NUCLEOTIDE SEQUENCE [LARGE SCALE GENOMIC DNA]</scope>
    <source>
        <strain evidence="6 7">DSM 45499</strain>
    </source>
</reference>
<dbReference type="CDD" id="cd03214">
    <property type="entry name" value="ABC_Iron-Siderophores_B12_Hemin"/>
    <property type="match status" value="1"/>
</dbReference>
<dbReference type="Pfam" id="PF00005">
    <property type="entry name" value="ABC_tran"/>
    <property type="match status" value="1"/>
</dbReference>
<dbReference type="OrthoDB" id="4131at2"/>
<evidence type="ECO:0000313" key="6">
    <source>
        <dbReference type="EMBL" id="TDV38668.1"/>
    </source>
</evidence>
<keyword evidence="3 6" id="KW-0067">ATP-binding</keyword>
<dbReference type="PANTHER" id="PTHR42794">
    <property type="entry name" value="HEMIN IMPORT ATP-BINDING PROTEIN HMUV"/>
    <property type="match status" value="1"/>
</dbReference>
<keyword evidence="4" id="KW-1278">Translocase</keyword>
<evidence type="ECO:0000256" key="3">
    <source>
        <dbReference type="ARBA" id="ARBA00022840"/>
    </source>
</evidence>
<evidence type="ECO:0000313" key="7">
    <source>
        <dbReference type="Proteomes" id="UP000294927"/>
    </source>
</evidence>
<protein>
    <submittedName>
        <fullName evidence="6">Iron complex transport system ATP-binding protein</fullName>
    </submittedName>
</protein>
<evidence type="ECO:0000256" key="1">
    <source>
        <dbReference type="ARBA" id="ARBA00022448"/>
    </source>
</evidence>